<protein>
    <submittedName>
        <fullName evidence="2">Uncharacterized protein</fullName>
    </submittedName>
</protein>
<dbReference type="AlphaFoldDB" id="A0A178MU06"/>
<dbReference type="Proteomes" id="UP000078428">
    <property type="component" value="Unassembled WGS sequence"/>
</dbReference>
<name>A0A178MU06_9PROT</name>
<accession>A0A178MU06</accession>
<keyword evidence="3" id="KW-1185">Reference proteome</keyword>
<keyword evidence="1" id="KW-0732">Signal</keyword>
<evidence type="ECO:0000313" key="2">
    <source>
        <dbReference type="EMBL" id="OAN53193.1"/>
    </source>
</evidence>
<dbReference type="RefSeq" id="WP_068490384.1">
    <property type="nucleotide sequence ID" value="NZ_LWQT01000040.1"/>
</dbReference>
<gene>
    <name evidence="2" type="ORF">A6A04_14670</name>
</gene>
<feature type="chain" id="PRO_5008092244" evidence="1">
    <location>
        <begin position="19"/>
        <end position="148"/>
    </location>
</feature>
<evidence type="ECO:0000256" key="1">
    <source>
        <dbReference type="SAM" id="SignalP"/>
    </source>
</evidence>
<reference evidence="2 3" key="1">
    <citation type="submission" date="2016-04" db="EMBL/GenBank/DDBJ databases">
        <title>Draft genome sequence of freshwater magnetotactic bacteria Magnetospirillum marisnigri SP-1 and Magnetospirillum moscoviense BB-1.</title>
        <authorList>
            <person name="Koziaeva V."/>
            <person name="Dziuba M.V."/>
            <person name="Ivanov T.M."/>
            <person name="Kuznetsov B."/>
            <person name="Grouzdev D.S."/>
        </authorList>
    </citation>
    <scope>NUCLEOTIDE SEQUENCE [LARGE SCALE GENOMIC DNA]</scope>
    <source>
        <strain evidence="2 3">SP-1</strain>
    </source>
</reference>
<organism evidence="2 3">
    <name type="scientific">Paramagnetospirillum marisnigri</name>
    <dbReference type="NCBI Taxonomy" id="1285242"/>
    <lineage>
        <taxon>Bacteria</taxon>
        <taxon>Pseudomonadati</taxon>
        <taxon>Pseudomonadota</taxon>
        <taxon>Alphaproteobacteria</taxon>
        <taxon>Rhodospirillales</taxon>
        <taxon>Magnetospirillaceae</taxon>
        <taxon>Paramagnetospirillum</taxon>
    </lineage>
</organism>
<dbReference type="STRING" id="1285242.A6A04_14670"/>
<feature type="signal peptide" evidence="1">
    <location>
        <begin position="1"/>
        <end position="18"/>
    </location>
</feature>
<evidence type="ECO:0000313" key="3">
    <source>
        <dbReference type="Proteomes" id="UP000078428"/>
    </source>
</evidence>
<dbReference type="OrthoDB" id="7347165at2"/>
<dbReference type="EMBL" id="LWQT01000040">
    <property type="protein sequence ID" value="OAN53193.1"/>
    <property type="molecule type" value="Genomic_DNA"/>
</dbReference>
<comment type="caution">
    <text evidence="2">The sequence shown here is derived from an EMBL/GenBank/DDBJ whole genome shotgun (WGS) entry which is preliminary data.</text>
</comment>
<proteinExistence type="predicted"/>
<sequence length="148" mass="16161">MIRYAFTFCCLLSLPALAGEVACPDMATAVQVGDCPSEAELKWGFDGYCGDNARIYDKSNPDGDTCVSMDNYKKLKNVALWEAGEFQGYLHCSRSAEQHKSAKLQSVGLAPRQGRINRVVCSYDGGDDMTLRIRADCKMEGGKAICAE</sequence>